<name>A0A975CZP2_9SPHN</name>
<dbReference type="EMBL" id="CP059319">
    <property type="protein sequence ID" value="QTH20199.1"/>
    <property type="molecule type" value="Genomic_DNA"/>
</dbReference>
<organism evidence="3 4">
    <name type="scientific">Rhizorhabdus wittichii</name>
    <dbReference type="NCBI Taxonomy" id="160791"/>
    <lineage>
        <taxon>Bacteria</taxon>
        <taxon>Pseudomonadati</taxon>
        <taxon>Pseudomonadota</taxon>
        <taxon>Alphaproteobacteria</taxon>
        <taxon>Sphingomonadales</taxon>
        <taxon>Sphingomonadaceae</taxon>
        <taxon>Rhizorhabdus</taxon>
    </lineage>
</organism>
<evidence type="ECO:0000313" key="4">
    <source>
        <dbReference type="Proteomes" id="UP000664914"/>
    </source>
</evidence>
<dbReference type="Proteomes" id="UP000664914">
    <property type="component" value="Chromosome"/>
</dbReference>
<gene>
    <name evidence="3" type="ORF">HRJ34_17805</name>
</gene>
<proteinExistence type="predicted"/>
<sequence>MSETASTIAEMVTRNGRSRPDYPAIIASDLAMSWSALADDAERIAALLATRGMQGKAIALLGGNGLWTYRAQFGVLRAGATLVPLSPMLRADALATMLADCGAALLLASTAHLELAIEAGRRAGIEVIGEGPDFEVAIARECATAPWPDAGSRFGIIYSSGTTGKPKGIVHSHAARMAMAQATAKDLRFPDNGRALILTPPHSNGTLICLLPAVLVGGALVLAERFDPRQIITLIGRQRVTHAFMVPTMLQQIVDVLPAGSNELDSIQTLVSAGAPLAPPLKARLVAMFGDRFAELWGLTEGVASLIRGSEMVVRPDSVGRPLSGTALRIAGDEPTGEIIGRSPYLMTGYQGRADEGWADEAGERWLRTGDIGEIDEAGYLRLRGRMKDMIISGGLNIYPQDIEAELCRHPAVRDAAVVGVPDPHWGETPIGFVETSQAVEMEVLLQWANERLARHQKLRRILAVDRFPRNALGKPLKDELKASHVDR</sequence>
<reference evidence="3" key="2">
    <citation type="submission" date="2021-04" db="EMBL/GenBank/DDBJ databases">
        <title>Isolation and genomic analysis of the ibuprofen-degrading bacterium Sphingomonas strain MPO218.</title>
        <authorList>
            <person name="Aulestia M."/>
            <person name="Flores A."/>
            <person name="Mangas E.L."/>
            <person name="Perez-Pulido A.J."/>
            <person name="Santero E."/>
            <person name="Camacho E.M."/>
        </authorList>
    </citation>
    <scope>NUCLEOTIDE SEQUENCE</scope>
    <source>
        <strain evidence="3">MPO218</strain>
    </source>
</reference>
<feature type="domain" description="AMP-dependent synthetase/ligase" evidence="1">
    <location>
        <begin position="14"/>
        <end position="350"/>
    </location>
</feature>
<evidence type="ECO:0000259" key="2">
    <source>
        <dbReference type="Pfam" id="PF13193"/>
    </source>
</evidence>
<evidence type="ECO:0000259" key="1">
    <source>
        <dbReference type="Pfam" id="PF00501"/>
    </source>
</evidence>
<dbReference type="InterPro" id="IPR025110">
    <property type="entry name" value="AMP-bd_C"/>
</dbReference>
<keyword evidence="3" id="KW-0436">Ligase</keyword>
<dbReference type="InterPro" id="IPR000873">
    <property type="entry name" value="AMP-dep_synth/lig_dom"/>
</dbReference>
<dbReference type="InterPro" id="IPR045851">
    <property type="entry name" value="AMP-bd_C_sf"/>
</dbReference>
<dbReference type="InterPro" id="IPR020845">
    <property type="entry name" value="AMP-binding_CS"/>
</dbReference>
<dbReference type="Gene3D" id="3.30.300.30">
    <property type="match status" value="1"/>
</dbReference>
<dbReference type="PANTHER" id="PTHR43767">
    <property type="entry name" value="LONG-CHAIN-FATTY-ACID--COA LIGASE"/>
    <property type="match status" value="1"/>
</dbReference>
<dbReference type="PROSITE" id="PS00455">
    <property type="entry name" value="AMP_BINDING"/>
    <property type="match status" value="1"/>
</dbReference>
<dbReference type="GO" id="GO:0016878">
    <property type="term" value="F:acid-thiol ligase activity"/>
    <property type="evidence" value="ECO:0007669"/>
    <property type="project" value="UniProtKB-ARBA"/>
</dbReference>
<feature type="domain" description="AMP-binding enzyme C-terminal" evidence="2">
    <location>
        <begin position="403"/>
        <end position="475"/>
    </location>
</feature>
<dbReference type="Pfam" id="PF13193">
    <property type="entry name" value="AMP-binding_C"/>
    <property type="match status" value="1"/>
</dbReference>
<dbReference type="Gene3D" id="3.40.50.12780">
    <property type="entry name" value="N-terminal domain of ligase-like"/>
    <property type="match status" value="1"/>
</dbReference>
<accession>A0A975CZP2</accession>
<dbReference type="InterPro" id="IPR050237">
    <property type="entry name" value="ATP-dep_AMP-bd_enzyme"/>
</dbReference>
<dbReference type="SUPFAM" id="SSF56801">
    <property type="entry name" value="Acetyl-CoA synthetase-like"/>
    <property type="match status" value="1"/>
</dbReference>
<dbReference type="AlphaFoldDB" id="A0A975CZP2"/>
<reference evidence="3" key="1">
    <citation type="submission" date="2020-07" db="EMBL/GenBank/DDBJ databases">
        <authorList>
            <person name="Camacho E."/>
        </authorList>
    </citation>
    <scope>NUCLEOTIDE SEQUENCE</scope>
    <source>
        <strain evidence="3">MPO218</strain>
    </source>
</reference>
<evidence type="ECO:0000313" key="3">
    <source>
        <dbReference type="EMBL" id="QTH20199.1"/>
    </source>
</evidence>
<dbReference type="Pfam" id="PF00501">
    <property type="entry name" value="AMP-binding"/>
    <property type="match status" value="1"/>
</dbReference>
<dbReference type="PANTHER" id="PTHR43767:SF1">
    <property type="entry name" value="NONRIBOSOMAL PEPTIDE SYNTHASE PES1 (EUROFUNG)-RELATED"/>
    <property type="match status" value="1"/>
</dbReference>
<protein>
    <submittedName>
        <fullName evidence="3">Acyl--CoA ligase</fullName>
    </submittedName>
</protein>
<dbReference type="CDD" id="cd04433">
    <property type="entry name" value="AFD_class_I"/>
    <property type="match status" value="1"/>
</dbReference>
<dbReference type="InterPro" id="IPR042099">
    <property type="entry name" value="ANL_N_sf"/>
</dbReference>
<dbReference type="RefSeq" id="WP_208632031.1">
    <property type="nucleotide sequence ID" value="NZ_CP059319.1"/>
</dbReference>